<organism evidence="1 2">
    <name type="scientific">Pelosinus fermentans JBW45</name>
    <dbReference type="NCBI Taxonomy" id="1192197"/>
    <lineage>
        <taxon>Bacteria</taxon>
        <taxon>Bacillati</taxon>
        <taxon>Bacillota</taxon>
        <taxon>Negativicutes</taxon>
        <taxon>Selenomonadales</taxon>
        <taxon>Sporomusaceae</taxon>
        <taxon>Pelosinus</taxon>
    </lineage>
</organism>
<dbReference type="RefSeq" id="WP_007955760.1">
    <property type="nucleotide sequence ID" value="NZ_CP010978.1"/>
</dbReference>
<protein>
    <submittedName>
        <fullName evidence="1">Uncharacterized protein</fullName>
    </submittedName>
</protein>
<dbReference type="Proteomes" id="UP000005361">
    <property type="component" value="Chromosome"/>
</dbReference>
<name>I8TWV3_9FIRM</name>
<reference evidence="1 2" key="1">
    <citation type="journal article" date="2015" name="Genome Announc.">
        <title>Complete Genome Sequence of Pelosinus fermentans JBW45, a Member of a Remarkably Competitive Group of Negativicutes in the Firmicutes Phylum.</title>
        <authorList>
            <person name="De Leon K.B."/>
            <person name="Utturkar S.M."/>
            <person name="Camilleri L.B."/>
            <person name="Elias D.A."/>
            <person name="Arkin A.P."/>
            <person name="Fields M.W."/>
            <person name="Brown S.D."/>
            <person name="Wall J.D."/>
        </authorList>
    </citation>
    <scope>NUCLEOTIDE SEQUENCE [LARGE SCALE GENOMIC DNA]</scope>
    <source>
        <strain evidence="1 2">JBW45</strain>
    </source>
</reference>
<dbReference type="AlphaFoldDB" id="I8TWV3"/>
<evidence type="ECO:0000313" key="1">
    <source>
        <dbReference type="EMBL" id="AJQ26398.1"/>
    </source>
</evidence>
<sequence length="114" mass="12782">MAWYKKIEVGGTASPSSAYVTDAFDGGKDFNYMVEFDYDWWGTSSRINILHIDLIDTNGSTVIETKNIECTPDSSAKKYKVFFTFPKSSYYVLKFTVTCSSGTKCNVFGGVYVQ</sequence>
<dbReference type="EMBL" id="CP010978">
    <property type="protein sequence ID" value="AJQ26398.1"/>
    <property type="molecule type" value="Genomic_DNA"/>
</dbReference>
<reference evidence="2" key="2">
    <citation type="submission" date="2015-02" db="EMBL/GenBank/DDBJ databases">
        <title>Complete Genome Sequence of Pelosinus fermentans JBW45.</title>
        <authorList>
            <person name="De Leon K.B."/>
            <person name="Utturkar S.M."/>
            <person name="Camilleri L.B."/>
            <person name="Arkin A.P."/>
            <person name="Fields M.W."/>
            <person name="Brown S.D."/>
            <person name="Wall J.D."/>
        </authorList>
    </citation>
    <scope>NUCLEOTIDE SEQUENCE [LARGE SCALE GENOMIC DNA]</scope>
    <source>
        <strain evidence="2">JBW45</strain>
    </source>
</reference>
<dbReference type="KEGG" id="pft:JBW_01046"/>
<evidence type="ECO:0000313" key="2">
    <source>
        <dbReference type="Proteomes" id="UP000005361"/>
    </source>
</evidence>
<dbReference type="HOGENOM" id="CLU_2118741_0_0_9"/>
<accession>I8TWV3</accession>
<gene>
    <name evidence="1" type="ORF">JBW_01046</name>
</gene>
<proteinExistence type="predicted"/>